<keyword evidence="3" id="KW-0520">NAD</keyword>
<feature type="domain" description="D-isomer specific 2-hydroxyacid dehydrogenase catalytic" evidence="5">
    <location>
        <begin position="30"/>
        <end position="318"/>
    </location>
</feature>
<dbReference type="SUPFAM" id="SSF51735">
    <property type="entry name" value="NAD(P)-binding Rossmann-fold domains"/>
    <property type="match status" value="1"/>
</dbReference>
<dbReference type="CDD" id="cd12175">
    <property type="entry name" value="2-Hacid_dh_11"/>
    <property type="match status" value="1"/>
</dbReference>
<evidence type="ECO:0000313" key="7">
    <source>
        <dbReference type="EMBL" id="CAJ1586234.1"/>
    </source>
</evidence>
<evidence type="ECO:0000256" key="4">
    <source>
        <dbReference type="RuleBase" id="RU003719"/>
    </source>
</evidence>
<keyword evidence="2 4" id="KW-0560">Oxidoreductase</keyword>
<dbReference type="Proteomes" id="UP001190466">
    <property type="component" value="Chromosome"/>
</dbReference>
<evidence type="ECO:0000256" key="3">
    <source>
        <dbReference type="ARBA" id="ARBA00023027"/>
    </source>
</evidence>
<comment type="similarity">
    <text evidence="1 4">Belongs to the D-isomer specific 2-hydroxyacid dehydrogenase family.</text>
</comment>
<dbReference type="PROSITE" id="PS00670">
    <property type="entry name" value="D_2_HYDROXYACID_DH_2"/>
    <property type="match status" value="1"/>
</dbReference>
<dbReference type="PROSITE" id="PS00671">
    <property type="entry name" value="D_2_HYDROXYACID_DH_3"/>
    <property type="match status" value="1"/>
</dbReference>
<dbReference type="InterPro" id="IPR006139">
    <property type="entry name" value="D-isomer_2_OHA_DH_cat_dom"/>
</dbReference>
<dbReference type="InterPro" id="IPR050418">
    <property type="entry name" value="D-iso_2-hydroxyacid_DH_PdxB"/>
</dbReference>
<accession>A0ABM9MIU1</accession>
<proteinExistence type="inferred from homology"/>
<feature type="domain" description="D-isomer specific 2-hydroxyacid dehydrogenase NAD-binding" evidence="6">
    <location>
        <begin position="113"/>
        <end position="287"/>
    </location>
</feature>
<keyword evidence="8" id="KW-1185">Reference proteome</keyword>
<dbReference type="PANTHER" id="PTHR43761">
    <property type="entry name" value="D-ISOMER SPECIFIC 2-HYDROXYACID DEHYDROGENASE FAMILY PROTEIN (AFU_ORTHOLOGUE AFUA_1G13630)"/>
    <property type="match status" value="1"/>
</dbReference>
<evidence type="ECO:0000259" key="6">
    <source>
        <dbReference type="Pfam" id="PF02826"/>
    </source>
</evidence>
<evidence type="ECO:0000313" key="8">
    <source>
        <dbReference type="Proteomes" id="UP001190466"/>
    </source>
</evidence>
<protein>
    <submittedName>
        <fullName evidence="7">2-hydroxyacid dehydrogenase</fullName>
    </submittedName>
</protein>
<organism evidence="7 8">
    <name type="scientific">[Mycobacterium] wendilense</name>
    <dbReference type="NCBI Taxonomy" id="3064284"/>
    <lineage>
        <taxon>Bacteria</taxon>
        <taxon>Bacillati</taxon>
        <taxon>Actinomycetota</taxon>
        <taxon>Actinomycetes</taxon>
        <taxon>Mycobacteriales</taxon>
        <taxon>Mycobacteriaceae</taxon>
        <taxon>Mycolicibacter</taxon>
    </lineage>
</organism>
<dbReference type="InterPro" id="IPR029753">
    <property type="entry name" value="D-isomer_DH_CS"/>
</dbReference>
<evidence type="ECO:0000259" key="5">
    <source>
        <dbReference type="Pfam" id="PF00389"/>
    </source>
</evidence>
<dbReference type="Gene3D" id="3.40.50.720">
    <property type="entry name" value="NAD(P)-binding Rossmann-like Domain"/>
    <property type="match status" value="2"/>
</dbReference>
<dbReference type="InterPro" id="IPR006140">
    <property type="entry name" value="D-isomer_DH_NAD-bd"/>
</dbReference>
<sequence length="329" mass="35648">MDQEKMGLRVLAHFKPGERATERIAAESDWLDVRWVAEDDDEAFYRELPEAEVLWHVLRPLSGSDLEQAPKLKLIHKLGAGVNTIDVETAAQRGIVVANIPGANAASVAECTVMLMLAALRRLPELDRATRAGTGWPHDPTLGDRIRDLGSCTVGLVGFGSVAKRVEQILRSMGTQVLHTSTKRDEHSVSWMTLDDLLAKSDIISIHAPLTDATSGLFDADKLAKMKPGAILVNTARGDIVDQDALVAALQSGQLAAAGLDVYAEEPVGADNPLLGLDNVLLMPHVSWYTADTLDRYLDAALQNCRRLRDGQPPYFVVADAARDSATTT</sequence>
<dbReference type="RefSeq" id="WP_316512257.1">
    <property type="nucleotide sequence ID" value="NZ_OY726395.1"/>
</dbReference>
<name>A0ABM9MIU1_9MYCO</name>
<dbReference type="PANTHER" id="PTHR43761:SF1">
    <property type="entry name" value="D-ISOMER SPECIFIC 2-HYDROXYACID DEHYDROGENASE CATALYTIC DOMAIN-CONTAINING PROTEIN-RELATED"/>
    <property type="match status" value="1"/>
</dbReference>
<evidence type="ECO:0000256" key="1">
    <source>
        <dbReference type="ARBA" id="ARBA00005854"/>
    </source>
</evidence>
<dbReference type="EMBL" id="OY726395">
    <property type="protein sequence ID" value="CAJ1586234.1"/>
    <property type="molecule type" value="Genomic_DNA"/>
</dbReference>
<dbReference type="Pfam" id="PF02826">
    <property type="entry name" value="2-Hacid_dh_C"/>
    <property type="match status" value="1"/>
</dbReference>
<evidence type="ECO:0000256" key="2">
    <source>
        <dbReference type="ARBA" id="ARBA00023002"/>
    </source>
</evidence>
<gene>
    <name evidence="7" type="ORF">MU0050_004159</name>
</gene>
<reference evidence="7 8" key="1">
    <citation type="submission" date="2023-08" db="EMBL/GenBank/DDBJ databases">
        <authorList>
            <person name="Folkvardsen B D."/>
            <person name="Norman A."/>
        </authorList>
    </citation>
    <scope>NUCLEOTIDE SEQUENCE [LARGE SCALE GENOMIC DNA]</scope>
    <source>
        <strain evidence="7 8">Mu0050</strain>
    </source>
</reference>
<dbReference type="SUPFAM" id="SSF52283">
    <property type="entry name" value="Formate/glycerate dehydrogenase catalytic domain-like"/>
    <property type="match status" value="1"/>
</dbReference>
<dbReference type="InterPro" id="IPR036291">
    <property type="entry name" value="NAD(P)-bd_dom_sf"/>
</dbReference>
<dbReference type="Pfam" id="PF00389">
    <property type="entry name" value="2-Hacid_dh"/>
    <property type="match status" value="1"/>
</dbReference>